<reference evidence="2" key="1">
    <citation type="submission" date="2023-02" db="EMBL/GenBank/DDBJ databases">
        <title>Pan-genomic study of Fusobacterium nucleatum reveals the distribution of pathogenic genes and functional clusters at subspecies and strain levels.</title>
        <authorList>
            <person name="Feng Q."/>
            <person name="Sun T."/>
        </authorList>
    </citation>
    <scope>NUCLEOTIDE SEQUENCE</scope>
    <source>
        <strain evidence="2">FNV</strain>
    </source>
</reference>
<evidence type="ECO:0000313" key="2">
    <source>
        <dbReference type="EMBL" id="WDA44209.1"/>
    </source>
</evidence>
<feature type="transmembrane region" description="Helical" evidence="1">
    <location>
        <begin position="27"/>
        <end position="44"/>
    </location>
</feature>
<evidence type="ECO:0000313" key="3">
    <source>
        <dbReference type="Proteomes" id="UP001214996"/>
    </source>
</evidence>
<gene>
    <name evidence="2" type="ORF">PSR69_01025</name>
</gene>
<feature type="transmembrane region" description="Helical" evidence="1">
    <location>
        <begin position="215"/>
        <end position="232"/>
    </location>
</feature>
<feature type="transmembrane region" description="Helical" evidence="1">
    <location>
        <begin position="56"/>
        <end position="86"/>
    </location>
</feature>
<dbReference type="Proteomes" id="UP001214996">
    <property type="component" value="Chromosome"/>
</dbReference>
<name>A0AAX3MB83_FUSNU</name>
<accession>A0AAX3MB83</accession>
<evidence type="ECO:0000256" key="1">
    <source>
        <dbReference type="SAM" id="Phobius"/>
    </source>
</evidence>
<dbReference type="RefSeq" id="WP_273833594.1">
    <property type="nucleotide sequence ID" value="NZ_CP117525.1"/>
</dbReference>
<organism evidence="2 3">
    <name type="scientific">Fusobacterium nucleatum</name>
    <dbReference type="NCBI Taxonomy" id="851"/>
    <lineage>
        <taxon>Bacteria</taxon>
        <taxon>Fusobacteriati</taxon>
        <taxon>Fusobacteriota</taxon>
        <taxon>Fusobacteriia</taxon>
        <taxon>Fusobacteriales</taxon>
        <taxon>Fusobacteriaceae</taxon>
        <taxon>Fusobacterium</taxon>
    </lineage>
</organism>
<keyword evidence="1" id="KW-0812">Transmembrane</keyword>
<feature type="transmembrane region" description="Helical" evidence="1">
    <location>
        <begin position="238"/>
        <end position="256"/>
    </location>
</feature>
<keyword evidence="1" id="KW-0472">Membrane</keyword>
<feature type="transmembrane region" description="Helical" evidence="1">
    <location>
        <begin position="132"/>
        <end position="158"/>
    </location>
</feature>
<dbReference type="AlphaFoldDB" id="A0AAX3MB83"/>
<keyword evidence="1" id="KW-1133">Transmembrane helix</keyword>
<proteinExistence type="predicted"/>
<sequence>MENDKNNEVKKEETFNKNFLNLLKENIFSISIIFGTFIWLYYFRNKIDIWFHMIPLVILVLFLFINNFVIVSIVTFNLVFLLFIIFINRPDFFLFLAFNVYILSLFLQKILEKDNCINQLNKKLENKLIDNILKKFNCSIFFIIYFVISFLISIARFYFIHKSTLIFSKFELLQKDSVALSIVAIFIEALFNTLCEKNKRKLKSIENKTLILQICKSYNLVLFIIYVIFIFFNYFNLVFFICYIIYVFYILYYYYYST</sequence>
<dbReference type="EMBL" id="CP117525">
    <property type="protein sequence ID" value="WDA44209.1"/>
    <property type="molecule type" value="Genomic_DNA"/>
</dbReference>
<feature type="transmembrane region" description="Helical" evidence="1">
    <location>
        <begin position="92"/>
        <end position="111"/>
    </location>
</feature>
<protein>
    <submittedName>
        <fullName evidence="2">Uncharacterized protein</fullName>
    </submittedName>
</protein>
<feature type="transmembrane region" description="Helical" evidence="1">
    <location>
        <begin position="178"/>
        <end position="195"/>
    </location>
</feature>